<gene>
    <name evidence="2" type="ORF">GCM10018793_41580</name>
</gene>
<dbReference type="PANTHER" id="PTHR43346">
    <property type="entry name" value="LIGAND BINDING DOMAIN PROTEIN, PUTATIVE (AFU_ORTHOLOGUE AFUA_6G14370)-RELATED"/>
    <property type="match status" value="1"/>
</dbReference>
<reference evidence="2" key="2">
    <citation type="submission" date="2020-09" db="EMBL/GenBank/DDBJ databases">
        <authorList>
            <person name="Sun Q."/>
            <person name="Ohkuma M."/>
        </authorList>
    </citation>
    <scope>NUCLEOTIDE SEQUENCE</scope>
    <source>
        <strain evidence="2">JCM 5069</strain>
    </source>
</reference>
<dbReference type="Pfam" id="PF07883">
    <property type="entry name" value="Cupin_2"/>
    <property type="match status" value="1"/>
</dbReference>
<name>A0A919L3N6_9ACTN</name>
<sequence>MSERETRVHTVQSRLPTEVFDWGSIKWGVSADLFAGAPLTAGEVTVNPARGHDLHTHPYSDEVLYFIDGEGVQTVGDSGEFPVRAGDFVFVPKGTVHSTFNTGWRQLRIIAVYSPGGAEQALREAPDHTVLAPGIPPVWERAGS</sequence>
<organism evidence="2 3">
    <name type="scientific">Streptomyces sulfonofaciens</name>
    <dbReference type="NCBI Taxonomy" id="68272"/>
    <lineage>
        <taxon>Bacteria</taxon>
        <taxon>Bacillati</taxon>
        <taxon>Actinomycetota</taxon>
        <taxon>Actinomycetes</taxon>
        <taxon>Kitasatosporales</taxon>
        <taxon>Streptomycetaceae</taxon>
        <taxon>Streptomyces</taxon>
    </lineage>
</organism>
<dbReference type="InterPro" id="IPR011051">
    <property type="entry name" value="RmlC_Cupin_sf"/>
</dbReference>
<dbReference type="SMART" id="SM00835">
    <property type="entry name" value="Cupin_1"/>
    <property type="match status" value="1"/>
</dbReference>
<protein>
    <recommendedName>
        <fullName evidence="1">Cupin type-1 domain-containing protein</fullName>
    </recommendedName>
</protein>
<dbReference type="InterPro" id="IPR014710">
    <property type="entry name" value="RmlC-like_jellyroll"/>
</dbReference>
<dbReference type="EMBL" id="BNCD01000012">
    <property type="protein sequence ID" value="GHH82239.1"/>
    <property type="molecule type" value="Genomic_DNA"/>
</dbReference>
<reference evidence="2" key="1">
    <citation type="journal article" date="2014" name="Int. J. Syst. Evol. Microbiol.">
        <title>Complete genome sequence of Corynebacterium casei LMG S-19264T (=DSM 44701T), isolated from a smear-ripened cheese.</title>
        <authorList>
            <consortium name="US DOE Joint Genome Institute (JGI-PGF)"/>
            <person name="Walter F."/>
            <person name="Albersmeier A."/>
            <person name="Kalinowski J."/>
            <person name="Ruckert C."/>
        </authorList>
    </citation>
    <scope>NUCLEOTIDE SEQUENCE</scope>
    <source>
        <strain evidence="2">JCM 5069</strain>
    </source>
</reference>
<dbReference type="Gene3D" id="2.60.120.10">
    <property type="entry name" value="Jelly Rolls"/>
    <property type="match status" value="1"/>
</dbReference>
<dbReference type="InterPro" id="IPR052538">
    <property type="entry name" value="Flavonoid_dioxygenase-like"/>
</dbReference>
<evidence type="ECO:0000313" key="3">
    <source>
        <dbReference type="Proteomes" id="UP000603708"/>
    </source>
</evidence>
<dbReference type="RefSeq" id="WP_189934226.1">
    <property type="nucleotide sequence ID" value="NZ_BNCD01000012.1"/>
</dbReference>
<dbReference type="InterPro" id="IPR013096">
    <property type="entry name" value="Cupin_2"/>
</dbReference>
<evidence type="ECO:0000313" key="2">
    <source>
        <dbReference type="EMBL" id="GHH82239.1"/>
    </source>
</evidence>
<dbReference type="AlphaFoldDB" id="A0A919L3N6"/>
<comment type="caution">
    <text evidence="2">The sequence shown here is derived from an EMBL/GenBank/DDBJ whole genome shotgun (WGS) entry which is preliminary data.</text>
</comment>
<dbReference type="SUPFAM" id="SSF51182">
    <property type="entry name" value="RmlC-like cupins"/>
    <property type="match status" value="1"/>
</dbReference>
<keyword evidence="3" id="KW-1185">Reference proteome</keyword>
<dbReference type="PANTHER" id="PTHR43346:SF1">
    <property type="entry name" value="QUERCETIN 2,3-DIOXYGENASE-RELATED"/>
    <property type="match status" value="1"/>
</dbReference>
<dbReference type="InterPro" id="IPR006045">
    <property type="entry name" value="Cupin_1"/>
</dbReference>
<dbReference type="CDD" id="cd02208">
    <property type="entry name" value="cupin_RmlC-like"/>
    <property type="match status" value="1"/>
</dbReference>
<proteinExistence type="predicted"/>
<dbReference type="Proteomes" id="UP000603708">
    <property type="component" value="Unassembled WGS sequence"/>
</dbReference>
<feature type="domain" description="Cupin type-1" evidence="1">
    <location>
        <begin position="9"/>
        <end position="141"/>
    </location>
</feature>
<accession>A0A919L3N6</accession>
<evidence type="ECO:0000259" key="1">
    <source>
        <dbReference type="SMART" id="SM00835"/>
    </source>
</evidence>